<dbReference type="AlphaFoldDB" id="A0A2T3NFT0"/>
<proteinExistence type="predicted"/>
<reference evidence="2 3" key="1">
    <citation type="submission" date="2018-03" db="EMBL/GenBank/DDBJ databases">
        <title>Whole genome sequencing of Histamine producing bacteria.</title>
        <authorList>
            <person name="Butler K."/>
        </authorList>
    </citation>
    <scope>NUCLEOTIDE SEQUENCE [LARGE SCALE GENOMIC DNA]</scope>
    <source>
        <strain evidence="2 3">DSM 19138</strain>
    </source>
</reference>
<evidence type="ECO:0000259" key="1">
    <source>
        <dbReference type="Pfam" id="PF03457"/>
    </source>
</evidence>
<dbReference type="Gene3D" id="6.10.140.530">
    <property type="match status" value="2"/>
</dbReference>
<accession>A0A2T3NFT0</accession>
<name>A0A2T3NFT0_9GAMM</name>
<evidence type="ECO:0000313" key="3">
    <source>
        <dbReference type="Proteomes" id="UP000241346"/>
    </source>
</evidence>
<sequence>MASTVSIEAGDKWFYDGLKEYLLEGRSVPFGKEAHHYQTQSGYNLGLWVNHIRLMKKTNLLRDEFIVALEEAHFVFDKEMYQWNLGLKAYQEYTKQYGRTTVPKGYISADHFPLGNWLSKARSEYTRNKLSQTKSKSLFLTNSNWFKEEMTLSWEDSYRQLLRFREMKGHLNVWSSYVTRDGFRLGKWVFEQRELQRRSMLPEAQYKALNDIGFNWVDSFSDIVKRGSTFTKVDLPPPLTKPATPKRFELEDKLVTYVSKPKPKTKLKSEWNETPNI</sequence>
<gene>
    <name evidence="2" type="ORF">C9J01_11435</name>
</gene>
<dbReference type="PANTHER" id="PTHR33418">
    <property type="entry name" value="HELICASE-ASSOCIATED"/>
    <property type="match status" value="1"/>
</dbReference>
<protein>
    <recommendedName>
        <fullName evidence="1">Helicase-associated domain-containing protein</fullName>
    </recommendedName>
</protein>
<dbReference type="PANTHER" id="PTHR33418:SF1">
    <property type="entry name" value="HELICASE-ASSOCIATED DOMAIN-CONTAINING PROTEIN"/>
    <property type="match status" value="1"/>
</dbReference>
<dbReference type="EMBL" id="PYMB01000003">
    <property type="protein sequence ID" value="PSW13438.1"/>
    <property type="molecule type" value="Genomic_DNA"/>
</dbReference>
<organism evidence="2 3">
    <name type="scientific">Photobacterium rosenbergii</name>
    <dbReference type="NCBI Taxonomy" id="294936"/>
    <lineage>
        <taxon>Bacteria</taxon>
        <taxon>Pseudomonadati</taxon>
        <taxon>Pseudomonadota</taxon>
        <taxon>Gammaproteobacteria</taxon>
        <taxon>Vibrionales</taxon>
        <taxon>Vibrionaceae</taxon>
        <taxon>Photobacterium</taxon>
    </lineage>
</organism>
<dbReference type="RefSeq" id="WP_107298260.1">
    <property type="nucleotide sequence ID" value="NZ_PYMB01000003.1"/>
</dbReference>
<dbReference type="OrthoDB" id="7062903at2"/>
<comment type="caution">
    <text evidence="2">The sequence shown here is derived from an EMBL/GenBank/DDBJ whole genome shotgun (WGS) entry which is preliminary data.</text>
</comment>
<feature type="domain" description="Helicase-associated" evidence="1">
    <location>
        <begin position="81"/>
        <end position="136"/>
    </location>
</feature>
<dbReference type="Pfam" id="PF03457">
    <property type="entry name" value="HA"/>
    <property type="match status" value="2"/>
</dbReference>
<dbReference type="Proteomes" id="UP000241346">
    <property type="component" value="Unassembled WGS sequence"/>
</dbReference>
<feature type="domain" description="Helicase-associated" evidence="1">
    <location>
        <begin position="153"/>
        <end position="214"/>
    </location>
</feature>
<evidence type="ECO:0000313" key="2">
    <source>
        <dbReference type="EMBL" id="PSW13438.1"/>
    </source>
</evidence>
<dbReference type="InterPro" id="IPR005114">
    <property type="entry name" value="Helicase_assoc"/>
</dbReference>